<dbReference type="InterPro" id="IPR018485">
    <property type="entry name" value="FGGY_C"/>
</dbReference>
<evidence type="ECO:0000256" key="8">
    <source>
        <dbReference type="NCBIfam" id="TIGR01234"/>
    </source>
</evidence>
<dbReference type="UniPathway" id="UPA00145">
    <property type="reaction ID" value="UER00566"/>
</dbReference>
<dbReference type="InterPro" id="IPR005929">
    <property type="entry name" value="Ribulokinase"/>
</dbReference>
<evidence type="ECO:0000256" key="9">
    <source>
        <dbReference type="RuleBase" id="RU003455"/>
    </source>
</evidence>
<dbReference type="GO" id="GO:0019150">
    <property type="term" value="F:D-ribulokinase activity"/>
    <property type="evidence" value="ECO:0007669"/>
    <property type="project" value="RHEA"/>
</dbReference>
<keyword evidence="2 7" id="KW-0547">Nucleotide-binding</keyword>
<evidence type="ECO:0000256" key="6">
    <source>
        <dbReference type="ARBA" id="ARBA00023277"/>
    </source>
</evidence>
<dbReference type="PANTHER" id="PTHR43435:SF4">
    <property type="entry name" value="FGGY CARBOHYDRATE KINASE DOMAIN-CONTAINING PROTEIN"/>
    <property type="match status" value="1"/>
</dbReference>
<evidence type="ECO:0000259" key="10">
    <source>
        <dbReference type="Pfam" id="PF00370"/>
    </source>
</evidence>
<dbReference type="Proteomes" id="UP000214975">
    <property type="component" value="Chromosome"/>
</dbReference>
<feature type="domain" description="Carbohydrate kinase FGGY C-terminal" evidence="11">
    <location>
        <begin position="288"/>
        <end position="486"/>
    </location>
</feature>
<evidence type="ECO:0000313" key="13">
    <source>
        <dbReference type="Proteomes" id="UP000214975"/>
    </source>
</evidence>
<evidence type="ECO:0000259" key="11">
    <source>
        <dbReference type="Pfam" id="PF02782"/>
    </source>
</evidence>
<dbReference type="GO" id="GO:0019569">
    <property type="term" value="P:L-arabinose catabolic process to D-xylulose 5-phosphate"/>
    <property type="evidence" value="ECO:0007669"/>
    <property type="project" value="UniProtKB-UniRule"/>
</dbReference>
<protein>
    <recommendedName>
        <fullName evidence="7 8">Ribulokinase</fullName>
        <ecNumber evidence="7 8">2.7.1.16</ecNumber>
    </recommendedName>
</protein>
<keyword evidence="1 7" id="KW-0808">Transferase</keyword>
<dbReference type="InterPro" id="IPR018484">
    <property type="entry name" value="FGGY_N"/>
</dbReference>
<comment type="catalytic activity">
    <reaction evidence="7 9">
        <text>L-ribulose + ATP = L-ribulose 5-phosphate + ADP + H(+)</text>
        <dbReference type="Rhea" id="RHEA:22072"/>
        <dbReference type="ChEBI" id="CHEBI:15378"/>
        <dbReference type="ChEBI" id="CHEBI:16880"/>
        <dbReference type="ChEBI" id="CHEBI:30616"/>
        <dbReference type="ChEBI" id="CHEBI:58226"/>
        <dbReference type="ChEBI" id="CHEBI:456216"/>
        <dbReference type="EC" id="2.7.1.16"/>
    </reaction>
</comment>
<dbReference type="PANTHER" id="PTHR43435">
    <property type="entry name" value="RIBULOKINASE"/>
    <property type="match status" value="1"/>
</dbReference>
<dbReference type="InterPro" id="IPR000577">
    <property type="entry name" value="Carb_kinase_FGGY"/>
</dbReference>
<organism evidence="12 13">
    <name type="scientific">Thermoanaerobacterium thermosaccharolyticum</name>
    <name type="common">Clostridium thermosaccharolyticum</name>
    <dbReference type="NCBI Taxonomy" id="1517"/>
    <lineage>
        <taxon>Bacteria</taxon>
        <taxon>Bacillati</taxon>
        <taxon>Bacillota</taxon>
        <taxon>Clostridia</taxon>
        <taxon>Thermoanaerobacterales</taxon>
        <taxon>Thermoanaerobacteraceae</taxon>
        <taxon>Thermoanaerobacterium</taxon>
    </lineage>
</organism>
<dbReference type="AlphaFoldDB" id="A0A223I0H5"/>
<sequence>MAKFSIGIDYGTESARALLLNLETAEEVASSTMNYPHGVMDEKLPDGTVLPQDWALEHPDDYIEVLKKIIPDVINQSGINKDDVVGIGIDFTACTMLPIKKDGTPLCDLPEYKSNPHAYVKLWKHHAAQPEANMINKIASLRGEDFLARYGGKISSEWLIPKIWQILNEAPDVYEEADKFIEATDWVILKLTGNERRNSCTAGYKAIWHKRKGYPSKEFFKALDERLENVVDEKLSRDIYPLGTKAGELTREMAEMIGLKPGIAVAVGNVDAHVSLPAVGVASPGKMVMIMGTSICHVVLGDKEVEVPGMCGVVEDGIVPGFYGYEAGQSAVGDIFAWFVDNCVPDDYKKEAQERGVSVHQLLTEKASKLKPGESGLLALDWLNGNRSVLVDADLTGLILGLTLRTKPEEIYRALIESTAYGTRMIIDTFNEYGIKIDELYACGGLPEKNPMLMQIYADVTNLEIKVSKSNQTPALGAAMFGAVAAGKENGGFDSIFEAAKVIPKLKDETFKPISENVEIYEKLFQEYKLLHDYFGRGANDVMKKLKNIKEVVSDVREPKTTCI</sequence>
<dbReference type="PIRSF" id="PIRSF000538">
    <property type="entry name" value="GlpK"/>
    <property type="match status" value="1"/>
</dbReference>
<dbReference type="RefSeq" id="WP_094397626.1">
    <property type="nucleotide sequence ID" value="NZ_CP016893.1"/>
</dbReference>
<keyword evidence="4 7" id="KW-0067">ATP-binding</keyword>
<proteinExistence type="inferred from homology"/>
<evidence type="ECO:0000256" key="1">
    <source>
        <dbReference type="ARBA" id="ARBA00022679"/>
    </source>
</evidence>
<evidence type="ECO:0000313" key="12">
    <source>
        <dbReference type="EMBL" id="AST58232.1"/>
    </source>
</evidence>
<dbReference type="NCBIfam" id="NF003154">
    <property type="entry name" value="PRK04123.1"/>
    <property type="match status" value="1"/>
</dbReference>
<dbReference type="EMBL" id="CP016893">
    <property type="protein sequence ID" value="AST58232.1"/>
    <property type="molecule type" value="Genomic_DNA"/>
</dbReference>
<dbReference type="Pfam" id="PF02782">
    <property type="entry name" value="FGGY_C"/>
    <property type="match status" value="1"/>
</dbReference>
<dbReference type="HAMAP" id="MF_00520">
    <property type="entry name" value="Ribulokinase"/>
    <property type="match status" value="1"/>
</dbReference>
<dbReference type="EC" id="2.7.1.16" evidence="7 8"/>
<dbReference type="InterPro" id="IPR018483">
    <property type="entry name" value="Carb_kinase_FGGY_CS"/>
</dbReference>
<dbReference type="NCBIfam" id="TIGR01234">
    <property type="entry name" value="L-ribulokinase"/>
    <property type="match status" value="1"/>
</dbReference>
<dbReference type="GO" id="GO:0005737">
    <property type="term" value="C:cytoplasm"/>
    <property type="evidence" value="ECO:0007669"/>
    <property type="project" value="TreeGrafter"/>
</dbReference>
<evidence type="ECO:0000256" key="3">
    <source>
        <dbReference type="ARBA" id="ARBA00022777"/>
    </source>
</evidence>
<evidence type="ECO:0000256" key="2">
    <source>
        <dbReference type="ARBA" id="ARBA00022741"/>
    </source>
</evidence>
<keyword evidence="6 7" id="KW-0119">Carbohydrate metabolism</keyword>
<gene>
    <name evidence="7" type="primary">araB</name>
    <name evidence="12" type="ORF">Thert_02317</name>
</gene>
<dbReference type="CDD" id="cd07781">
    <property type="entry name" value="ASKHA_NBD_FGGY_L-RBK"/>
    <property type="match status" value="1"/>
</dbReference>
<evidence type="ECO:0000256" key="7">
    <source>
        <dbReference type="HAMAP-Rule" id="MF_00520"/>
    </source>
</evidence>
<reference evidence="12 13" key="1">
    <citation type="submission" date="2016-08" db="EMBL/GenBank/DDBJ databases">
        <title>A novel genetic cassette of butanologenic Thermoanaerobacterium thermosaccharolyticum that directly convert cellulose to butanol.</title>
        <authorList>
            <person name="Li T."/>
            <person name="He J."/>
        </authorList>
    </citation>
    <scope>NUCLEOTIDE SEQUENCE [LARGE SCALE GENOMIC DNA]</scope>
    <source>
        <strain evidence="12 13">TG57</strain>
    </source>
</reference>
<dbReference type="GO" id="GO:0008741">
    <property type="term" value="F:ribulokinase activity"/>
    <property type="evidence" value="ECO:0007669"/>
    <property type="project" value="UniProtKB-UniRule"/>
</dbReference>
<keyword evidence="5 7" id="KW-0054">Arabinose catabolism</keyword>
<dbReference type="InterPro" id="IPR043129">
    <property type="entry name" value="ATPase_NBD"/>
</dbReference>
<comment type="catalytic activity">
    <reaction evidence="7">
        <text>D-ribulose + ATP = D-ribulose 5-phosphate + ADP + H(+)</text>
        <dbReference type="Rhea" id="RHEA:17601"/>
        <dbReference type="ChEBI" id="CHEBI:15378"/>
        <dbReference type="ChEBI" id="CHEBI:17173"/>
        <dbReference type="ChEBI" id="CHEBI:30616"/>
        <dbReference type="ChEBI" id="CHEBI:58121"/>
        <dbReference type="ChEBI" id="CHEBI:456216"/>
        <dbReference type="EC" id="2.7.1.16"/>
    </reaction>
</comment>
<comment type="similarity">
    <text evidence="7 9">Belongs to the ribulokinase family.</text>
</comment>
<evidence type="ECO:0000256" key="5">
    <source>
        <dbReference type="ARBA" id="ARBA00022935"/>
    </source>
</evidence>
<dbReference type="PROSITE" id="PS00445">
    <property type="entry name" value="FGGY_KINASES_2"/>
    <property type="match status" value="1"/>
</dbReference>
<dbReference type="GO" id="GO:0005524">
    <property type="term" value="F:ATP binding"/>
    <property type="evidence" value="ECO:0007669"/>
    <property type="project" value="UniProtKB-UniRule"/>
</dbReference>
<accession>A0A223I0H5</accession>
<dbReference type="Pfam" id="PF00370">
    <property type="entry name" value="FGGY_N"/>
    <property type="match status" value="1"/>
</dbReference>
<comment type="pathway">
    <text evidence="7 9">Carbohydrate degradation; L-arabinose degradation via L-ribulose; D-xylulose 5-phosphate from L-arabinose (bacterial route): step 2/3.</text>
</comment>
<dbReference type="Gene3D" id="3.30.420.40">
    <property type="match status" value="2"/>
</dbReference>
<name>A0A223I0H5_THETR</name>
<evidence type="ECO:0000256" key="4">
    <source>
        <dbReference type="ARBA" id="ARBA00022840"/>
    </source>
</evidence>
<keyword evidence="3 7" id="KW-0418">Kinase</keyword>
<feature type="domain" description="Carbohydrate kinase FGGY N-terminal" evidence="10">
    <location>
        <begin position="6"/>
        <end position="275"/>
    </location>
</feature>
<dbReference type="SUPFAM" id="SSF53067">
    <property type="entry name" value="Actin-like ATPase domain"/>
    <property type="match status" value="2"/>
</dbReference>